<dbReference type="Gene3D" id="1.10.10.10">
    <property type="entry name" value="Winged helix-like DNA-binding domain superfamily/Winged helix DNA-binding domain"/>
    <property type="match status" value="1"/>
</dbReference>
<evidence type="ECO:0000256" key="12">
    <source>
        <dbReference type="ARBA" id="ARBA00023136"/>
    </source>
</evidence>
<dbReference type="GO" id="GO:0005524">
    <property type="term" value="F:ATP binding"/>
    <property type="evidence" value="ECO:0007669"/>
    <property type="project" value="UniProtKB-UniRule"/>
</dbReference>
<feature type="binding site" evidence="14">
    <location>
        <begin position="620"/>
        <end position="627"/>
    </location>
    <ligand>
        <name>ATP</name>
        <dbReference type="ChEBI" id="CHEBI:30616"/>
    </ligand>
</feature>
<evidence type="ECO:0000256" key="6">
    <source>
        <dbReference type="ARBA" id="ARBA00022692"/>
    </source>
</evidence>
<feature type="transmembrane region" description="Helical" evidence="16">
    <location>
        <begin position="127"/>
        <end position="148"/>
    </location>
</feature>
<keyword evidence="10 16" id="KW-1133">Transmembrane helix</keyword>
<dbReference type="GO" id="GO:0005886">
    <property type="term" value="C:plasma membrane"/>
    <property type="evidence" value="ECO:0007669"/>
    <property type="project" value="UniProtKB-SubCell"/>
</dbReference>
<dbReference type="InterPro" id="IPR050206">
    <property type="entry name" value="FtsK/SpoIIIE/SftA"/>
</dbReference>
<feature type="domain" description="FtsK" evidence="17">
    <location>
        <begin position="603"/>
        <end position="818"/>
    </location>
</feature>
<evidence type="ECO:0000256" key="11">
    <source>
        <dbReference type="ARBA" id="ARBA00023125"/>
    </source>
</evidence>
<dbReference type="InterPro" id="IPR002543">
    <property type="entry name" value="FtsK_dom"/>
</dbReference>
<dbReference type="AlphaFoldDB" id="A0A1C3H2U3"/>
<keyword evidence="11" id="KW-0238">DNA-binding</keyword>
<dbReference type="PANTHER" id="PTHR22683:SF41">
    <property type="entry name" value="DNA TRANSLOCASE FTSK"/>
    <property type="match status" value="1"/>
</dbReference>
<reference evidence="19" key="1">
    <citation type="submission" date="2016-04" db="EMBL/GenBank/DDBJ databases">
        <authorList>
            <person name="Tagini F."/>
        </authorList>
    </citation>
    <scope>NUCLEOTIDE SEQUENCE [LARGE SCALE GENOMIC DNA]</scope>
    <source>
        <strain evidence="19">CHUV0807</strain>
    </source>
</reference>
<evidence type="ECO:0000256" key="7">
    <source>
        <dbReference type="ARBA" id="ARBA00022741"/>
    </source>
</evidence>
<dbReference type="Pfam" id="PF13491">
    <property type="entry name" value="FtsK_4TM"/>
    <property type="match status" value="1"/>
</dbReference>
<evidence type="ECO:0000259" key="17">
    <source>
        <dbReference type="PROSITE" id="PS50901"/>
    </source>
</evidence>
<feature type="compositionally biased region" description="Gly residues" evidence="15">
    <location>
        <begin position="881"/>
        <end position="890"/>
    </location>
</feature>
<dbReference type="Gene3D" id="3.30.980.40">
    <property type="match status" value="1"/>
</dbReference>
<keyword evidence="6 16" id="KW-0812">Transmembrane</keyword>
<keyword evidence="9 14" id="KW-0067">ATP-binding</keyword>
<proteinExistence type="inferred from homology"/>
<dbReference type="InterPro" id="IPR018541">
    <property type="entry name" value="Ftsk_gamma"/>
</dbReference>
<name>A0A1C3H2U3_9GAMM</name>
<keyword evidence="12 16" id="KW-0472">Membrane</keyword>
<evidence type="ECO:0000256" key="3">
    <source>
        <dbReference type="ARBA" id="ARBA00020887"/>
    </source>
</evidence>
<feature type="compositionally biased region" description="Pro residues" evidence="15">
    <location>
        <begin position="415"/>
        <end position="426"/>
    </location>
</feature>
<evidence type="ECO:0000256" key="1">
    <source>
        <dbReference type="ARBA" id="ARBA00004651"/>
    </source>
</evidence>
<comment type="similarity">
    <text evidence="2">Belongs to the FtsK/SpoIIIE/SftA family.</text>
</comment>
<protein>
    <recommendedName>
        <fullName evidence="3">DNA translocase FtsK</fullName>
    </recommendedName>
</protein>
<dbReference type="InterPro" id="IPR025199">
    <property type="entry name" value="FtsK_4TM"/>
</dbReference>
<dbReference type="Pfam" id="PF09397">
    <property type="entry name" value="FtsK_gamma"/>
    <property type="match status" value="1"/>
</dbReference>
<dbReference type="PROSITE" id="PS50901">
    <property type="entry name" value="FTSK"/>
    <property type="match status" value="1"/>
</dbReference>
<evidence type="ECO:0000313" key="18">
    <source>
        <dbReference type="EMBL" id="SAM59776.1"/>
    </source>
</evidence>
<evidence type="ECO:0000256" key="14">
    <source>
        <dbReference type="PROSITE-ProRule" id="PRU00289"/>
    </source>
</evidence>
<dbReference type="Pfam" id="PF01580">
    <property type="entry name" value="FtsK_SpoIIIE"/>
    <property type="match status" value="1"/>
</dbReference>
<dbReference type="GO" id="GO:0051301">
    <property type="term" value="P:cell division"/>
    <property type="evidence" value="ECO:0007669"/>
    <property type="project" value="UniProtKB-KW"/>
</dbReference>
<keyword evidence="7 14" id="KW-0547">Nucleotide-binding</keyword>
<dbReference type="PANTHER" id="PTHR22683">
    <property type="entry name" value="SPORULATION PROTEIN RELATED"/>
    <property type="match status" value="1"/>
</dbReference>
<keyword evidence="8" id="KW-0159">Chromosome partition</keyword>
<evidence type="ECO:0000256" key="10">
    <source>
        <dbReference type="ARBA" id="ARBA00022989"/>
    </source>
</evidence>
<dbReference type="EMBL" id="FKLO01000028">
    <property type="protein sequence ID" value="SAM59776.1"/>
    <property type="molecule type" value="Genomic_DNA"/>
</dbReference>
<dbReference type="InterPro" id="IPR036388">
    <property type="entry name" value="WH-like_DNA-bd_sf"/>
</dbReference>
<evidence type="ECO:0000256" key="16">
    <source>
        <dbReference type="SAM" id="Phobius"/>
    </source>
</evidence>
<keyword evidence="4" id="KW-1003">Cell membrane</keyword>
<feature type="region of interest" description="Disordered" evidence="15">
    <location>
        <begin position="285"/>
        <end position="366"/>
    </location>
</feature>
<feature type="region of interest" description="Disordered" evidence="15">
    <location>
        <begin position="228"/>
        <end position="257"/>
    </location>
</feature>
<evidence type="ECO:0000256" key="5">
    <source>
        <dbReference type="ARBA" id="ARBA00022618"/>
    </source>
</evidence>
<evidence type="ECO:0000256" key="13">
    <source>
        <dbReference type="ARBA" id="ARBA00023306"/>
    </source>
</evidence>
<dbReference type="InterPro" id="IPR027417">
    <property type="entry name" value="P-loop_NTPase"/>
</dbReference>
<dbReference type="Gene3D" id="3.40.50.300">
    <property type="entry name" value="P-loop containing nucleotide triphosphate hydrolases"/>
    <property type="match status" value="1"/>
</dbReference>
<dbReference type="Proteomes" id="UP000190837">
    <property type="component" value="Unassembled WGS sequence"/>
</dbReference>
<dbReference type="Pfam" id="PF17854">
    <property type="entry name" value="FtsK_alpha"/>
    <property type="match status" value="1"/>
</dbReference>
<dbReference type="SMART" id="SM00843">
    <property type="entry name" value="Ftsk_gamma"/>
    <property type="match status" value="1"/>
</dbReference>
<accession>A0A1C3H2U3</accession>
<dbReference type="GO" id="GO:0003677">
    <property type="term" value="F:DNA binding"/>
    <property type="evidence" value="ECO:0007669"/>
    <property type="project" value="UniProtKB-KW"/>
</dbReference>
<dbReference type="CDD" id="cd01127">
    <property type="entry name" value="TrwB_TraG_TraD_VirD4"/>
    <property type="match status" value="1"/>
</dbReference>
<comment type="subcellular location">
    <subcellularLocation>
        <location evidence="1">Cell membrane</location>
        <topology evidence="1">Multi-pass membrane protein</topology>
    </subcellularLocation>
</comment>
<evidence type="ECO:0000256" key="9">
    <source>
        <dbReference type="ARBA" id="ARBA00022840"/>
    </source>
</evidence>
<sequence>MQSALYFFTMSPFYNVFLRDSPFIMSPPNSTESWRYHLRRGVSDVLFIIMLVLAFLLLLVLFGYHNTDPGWSTSGAAQETRHFFGILGAYTADALFSLLGYAAYLLPLGLGAISWQSMRRAQLDAELMGWKAFALVIAIVSLCGILSLHSTTVINSLAVTGGGIVGQKMTIELLRMWPVQLVMCIYTLLFFIGITLLLEMSWLRILEWVGQRGVNAYSWLWRKVDSHTGKPLQTPDAPKRSPFAPEPEVDADADSATAAGKTSALASASAALRDRLLATVTKYKARRAGKPRPQHTPVFQASPAAFDATDEDDLPPFRAPPRHEANEAPQRSEPNISWAHYKAQIAPEPETTPPMDDDTGDYRPKSDYFARRQSEGLPLRDEAPWPAAAANDAANDGDLDVSDDDFAALEEEYDPPPFTADTPEPPAESRNEPQLRVRLNNAPGAGAAAIAARRVPFTAPNRVEKTYQLPALDLLNPGTTAVANYSDEELDEMAMQVEQALKNYKLSVRVENIIVGPVVTCIELSLAPGIKVSSITNLERDIARLLSVQSVRVVEVIPGRPFIGLEIPNRKREMVPLRGVLESPQYQKERSPLTVVLGADISGKPVIANLGKMPHLLVAGTTGSGKSVGINVILASMLYKAKPDELKLILVDPKTVELAMYRDIPHLLAPVVTDMSDAENALRWAVNEMERRYELMVALKVRKLDEFNKVIHEAEARGERIPDPLVDPTLFVGLANPAPDLKPLPHIVIVIDELADMMMVAGKNVEQLIARIAQKARAAGIHMILATQRPSVDVITGLIKSNIPTRIAFQVSSKIDSRTILNSQGAESLLGNGDMLYLEPGKSAQRVHGAFIDDKEVDRLTTYLKTQGEPHYEDITDPAPAGGGNGSGGSGDEDGELDPLYDQAVQLVIESGKASISGLQRHLSIGYNRAARMVDVMERAGLVSRPDNKGIRKVLTGGGGGEEY</sequence>
<keyword evidence="13" id="KW-0131">Cell cycle</keyword>
<dbReference type="GO" id="GO:0007059">
    <property type="term" value="P:chromosome segregation"/>
    <property type="evidence" value="ECO:0007669"/>
    <property type="project" value="UniProtKB-KW"/>
</dbReference>
<evidence type="ECO:0000256" key="15">
    <source>
        <dbReference type="SAM" id="MobiDB-lite"/>
    </source>
</evidence>
<feature type="transmembrane region" description="Helical" evidence="16">
    <location>
        <begin position="84"/>
        <end position="106"/>
    </location>
</feature>
<feature type="transmembrane region" description="Helical" evidence="16">
    <location>
        <begin position="45"/>
        <end position="64"/>
    </location>
</feature>
<evidence type="ECO:0000313" key="19">
    <source>
        <dbReference type="Proteomes" id="UP000190837"/>
    </source>
</evidence>
<dbReference type="InterPro" id="IPR036390">
    <property type="entry name" value="WH_DNA-bd_sf"/>
</dbReference>
<evidence type="ECO:0000256" key="2">
    <source>
        <dbReference type="ARBA" id="ARBA00006474"/>
    </source>
</evidence>
<dbReference type="SUPFAM" id="SSF46785">
    <property type="entry name" value="Winged helix' DNA-binding domain"/>
    <property type="match status" value="1"/>
</dbReference>
<feature type="transmembrane region" description="Helical" evidence="16">
    <location>
        <begin position="177"/>
        <end position="198"/>
    </location>
</feature>
<feature type="region of interest" description="Disordered" evidence="15">
    <location>
        <begin position="412"/>
        <end position="432"/>
    </location>
</feature>
<gene>
    <name evidence="18" type="ORF">CHUV0807_0651</name>
</gene>
<keyword evidence="5 18" id="KW-0132">Cell division</keyword>
<organism evidence="18 19">
    <name type="scientific">Cardiobacterium hominis</name>
    <dbReference type="NCBI Taxonomy" id="2718"/>
    <lineage>
        <taxon>Bacteria</taxon>
        <taxon>Pseudomonadati</taxon>
        <taxon>Pseudomonadota</taxon>
        <taxon>Gammaproteobacteria</taxon>
        <taxon>Cardiobacteriales</taxon>
        <taxon>Cardiobacteriaceae</taxon>
        <taxon>Cardiobacterium</taxon>
    </lineage>
</organism>
<evidence type="ECO:0000256" key="8">
    <source>
        <dbReference type="ARBA" id="ARBA00022829"/>
    </source>
</evidence>
<dbReference type="InterPro" id="IPR041027">
    <property type="entry name" value="FtsK_alpha"/>
</dbReference>
<dbReference type="SUPFAM" id="SSF52540">
    <property type="entry name" value="P-loop containing nucleoside triphosphate hydrolases"/>
    <property type="match status" value="1"/>
</dbReference>
<feature type="region of interest" description="Disordered" evidence="15">
    <location>
        <begin position="867"/>
        <end position="897"/>
    </location>
</feature>
<evidence type="ECO:0000256" key="4">
    <source>
        <dbReference type="ARBA" id="ARBA00022475"/>
    </source>
</evidence>